<dbReference type="EMBL" id="BSPW01000077">
    <property type="protein sequence ID" value="GLT19421.1"/>
    <property type="molecule type" value="Genomic_DNA"/>
</dbReference>
<comment type="caution">
    <text evidence="1">The sequence shown here is derived from an EMBL/GenBank/DDBJ whole genome shotgun (WGS) entry which is preliminary data.</text>
</comment>
<evidence type="ECO:0000313" key="2">
    <source>
        <dbReference type="Proteomes" id="UP001157138"/>
    </source>
</evidence>
<sequence>MRKALKSHVGNLKGKQRVYDATLKSFLKINQNALEDEIKARFGFETGYEDQFKLFAIGHHLPSISQQEVTEHVLSAQQYLTLWQRTLTQPEGDVVSFAYQGVDFEVPARGKKQHIPSPDWLNMVYITIIAGRYHDLNALMALLDSNQVEFLGINSSLHCEIVLHMLGLKTSDDISAAIEQLTELIENKDTSTLGEWVPFHCITITLGFFDVMRAVHQQDQEGYRNAMHRALEMHKEWWTHDEDFSGRFQGYVSLPLLTAARYAYEKFGFTLDFESGYLPTYVYLK</sequence>
<dbReference type="RefSeq" id="WP_284193278.1">
    <property type="nucleotide sequence ID" value="NZ_BSPW01000077.1"/>
</dbReference>
<keyword evidence="2" id="KW-1185">Reference proteome</keyword>
<evidence type="ECO:0008006" key="3">
    <source>
        <dbReference type="Google" id="ProtNLM"/>
    </source>
</evidence>
<gene>
    <name evidence="1" type="ORF">GCM10007938_32030</name>
</gene>
<organism evidence="1 2">
    <name type="scientific">Vibrio zhanjiangensis</name>
    <dbReference type="NCBI Taxonomy" id="1046128"/>
    <lineage>
        <taxon>Bacteria</taxon>
        <taxon>Pseudomonadati</taxon>
        <taxon>Pseudomonadota</taxon>
        <taxon>Gammaproteobacteria</taxon>
        <taxon>Vibrionales</taxon>
        <taxon>Vibrionaceae</taxon>
        <taxon>Vibrio</taxon>
    </lineage>
</organism>
<dbReference type="InterPro" id="IPR029074">
    <property type="entry name" value="Imm49"/>
</dbReference>
<name>A0ABQ6F3D3_9VIBR</name>
<protein>
    <recommendedName>
        <fullName evidence="3">Immunity protein 49</fullName>
    </recommendedName>
</protein>
<reference evidence="2" key="1">
    <citation type="journal article" date="2019" name="Int. J. Syst. Evol. Microbiol.">
        <title>The Global Catalogue of Microorganisms (GCM) 10K type strain sequencing project: providing services to taxonomists for standard genome sequencing and annotation.</title>
        <authorList>
            <consortium name="The Broad Institute Genomics Platform"/>
            <consortium name="The Broad Institute Genome Sequencing Center for Infectious Disease"/>
            <person name="Wu L."/>
            <person name="Ma J."/>
        </authorList>
    </citation>
    <scope>NUCLEOTIDE SEQUENCE [LARGE SCALE GENOMIC DNA]</scope>
    <source>
        <strain evidence="2">NBRC 108723</strain>
    </source>
</reference>
<dbReference type="Proteomes" id="UP001157138">
    <property type="component" value="Unassembled WGS sequence"/>
</dbReference>
<evidence type="ECO:0000313" key="1">
    <source>
        <dbReference type="EMBL" id="GLT19421.1"/>
    </source>
</evidence>
<dbReference type="Pfam" id="PF15575">
    <property type="entry name" value="Imm49"/>
    <property type="match status" value="1"/>
</dbReference>
<accession>A0ABQ6F3D3</accession>
<proteinExistence type="predicted"/>